<dbReference type="InterPro" id="IPR004046">
    <property type="entry name" value="GST_C"/>
</dbReference>
<feature type="domain" description="GST N-terminal" evidence="1">
    <location>
        <begin position="1"/>
        <end position="81"/>
    </location>
</feature>
<dbReference type="PANTHER" id="PTHR44051">
    <property type="entry name" value="GLUTATHIONE S-TRANSFERASE-RELATED"/>
    <property type="match status" value="1"/>
</dbReference>
<evidence type="ECO:0000313" key="4">
    <source>
        <dbReference type="Proteomes" id="UP000235347"/>
    </source>
</evidence>
<dbReference type="Pfam" id="PF13409">
    <property type="entry name" value="GST_N_2"/>
    <property type="match status" value="1"/>
</dbReference>
<dbReference type="InterPro" id="IPR010987">
    <property type="entry name" value="Glutathione-S-Trfase_C-like"/>
</dbReference>
<dbReference type="RefSeq" id="WP_102610335.1">
    <property type="nucleotide sequence ID" value="NZ_CADIKD010000007.1"/>
</dbReference>
<keyword evidence="4" id="KW-1185">Reference proteome</keyword>
<dbReference type="SFLD" id="SFLDG01150">
    <property type="entry name" value="Main.1:_Beta-like"/>
    <property type="match status" value="1"/>
</dbReference>
<evidence type="ECO:0000259" key="1">
    <source>
        <dbReference type="PROSITE" id="PS50404"/>
    </source>
</evidence>
<keyword evidence="3" id="KW-0808">Transferase</keyword>
<dbReference type="CDD" id="cd03188">
    <property type="entry name" value="GST_C_Beta"/>
    <property type="match status" value="1"/>
</dbReference>
<dbReference type="Gene3D" id="1.20.1050.10">
    <property type="match status" value="1"/>
</dbReference>
<feature type="domain" description="GST C-terminal" evidence="2">
    <location>
        <begin position="86"/>
        <end position="205"/>
    </location>
</feature>
<sequence length="210" mass="23679">MELYFSPLACSLATRITFYEAGYEAQYTRVDTKRKRLENGGDFFAVNPMGQVPVLRTDDGELLFENTAILPYVADRFPAAGLVPATALERARAQQWLGFIGTELHKAAFVPLLDPTASEDVKRYAREKVARPMSVLQRHLSEREWLVGAFSVADIYLAVVLNWARYCDVDLAQWPAVLDFFKRASARPALARAFAEEIALYRAELAREQA</sequence>
<dbReference type="Gene3D" id="3.40.30.10">
    <property type="entry name" value="Glutaredoxin"/>
    <property type="match status" value="1"/>
</dbReference>
<dbReference type="InterPro" id="IPR040079">
    <property type="entry name" value="Glutathione_S-Trfase"/>
</dbReference>
<dbReference type="InterPro" id="IPR036249">
    <property type="entry name" value="Thioredoxin-like_sf"/>
</dbReference>
<dbReference type="SUPFAM" id="SSF47616">
    <property type="entry name" value="GST C-terminal domain-like"/>
    <property type="match status" value="1"/>
</dbReference>
<evidence type="ECO:0000259" key="2">
    <source>
        <dbReference type="PROSITE" id="PS50405"/>
    </source>
</evidence>
<dbReference type="EMBL" id="PNYB01000010">
    <property type="protein sequence ID" value="PMS24283.1"/>
    <property type="molecule type" value="Genomic_DNA"/>
</dbReference>
<dbReference type="CDD" id="cd03057">
    <property type="entry name" value="GST_N_Beta"/>
    <property type="match status" value="1"/>
</dbReference>
<reference evidence="3 4" key="1">
    <citation type="submission" date="2018-01" db="EMBL/GenBank/DDBJ databases">
        <title>Whole genome analyses suggest that Burkholderia sensu lato contains two further novel genera in the rhizoxinica-symbiotica group Mycetohabitans gen. nov., and Trinickia gen. nov.: implications for the evolution of diazotrophy and nodulation in the Burkholderiaceae.</title>
        <authorList>
            <person name="Estrada-de los Santos P."/>
            <person name="Palmer M."/>
            <person name="Chavez-Ramirez B."/>
            <person name="Beukes C."/>
            <person name="Steenkamp E.T."/>
            <person name="Hirsch A.M."/>
            <person name="Manyaka P."/>
            <person name="Maluk M."/>
            <person name="Lafos M."/>
            <person name="Crook M."/>
            <person name="Gross E."/>
            <person name="Simon M.F."/>
            <person name="Bueno dos Reis Junior F."/>
            <person name="Poole P.S."/>
            <person name="Venter S.N."/>
            <person name="James E.K."/>
        </authorList>
    </citation>
    <scope>NUCLEOTIDE SEQUENCE [LARGE SCALE GENOMIC DNA]</scope>
    <source>
        <strain evidence="3 4">GP25-8</strain>
    </source>
</reference>
<name>A0A2N7W4G4_9BURK</name>
<dbReference type="Proteomes" id="UP000235347">
    <property type="component" value="Unassembled WGS sequence"/>
</dbReference>
<dbReference type="SUPFAM" id="SSF52833">
    <property type="entry name" value="Thioredoxin-like"/>
    <property type="match status" value="1"/>
</dbReference>
<dbReference type="PANTHER" id="PTHR44051:SF8">
    <property type="entry name" value="GLUTATHIONE S-TRANSFERASE GSTA"/>
    <property type="match status" value="1"/>
</dbReference>
<dbReference type="SFLD" id="SFLDG00358">
    <property type="entry name" value="Main_(cytGST)"/>
    <property type="match status" value="1"/>
</dbReference>
<dbReference type="PROSITE" id="PS50404">
    <property type="entry name" value="GST_NTER"/>
    <property type="match status" value="1"/>
</dbReference>
<dbReference type="SFLD" id="SFLDS00019">
    <property type="entry name" value="Glutathione_Transferase_(cytos"/>
    <property type="match status" value="1"/>
</dbReference>
<dbReference type="AlphaFoldDB" id="A0A2N7W4G4"/>
<dbReference type="PROSITE" id="PS50405">
    <property type="entry name" value="GST_CTER"/>
    <property type="match status" value="1"/>
</dbReference>
<dbReference type="Pfam" id="PF00043">
    <property type="entry name" value="GST_C"/>
    <property type="match status" value="1"/>
</dbReference>
<protein>
    <submittedName>
        <fullName evidence="3">Glutathione S-transferase</fullName>
    </submittedName>
</protein>
<evidence type="ECO:0000313" key="3">
    <source>
        <dbReference type="EMBL" id="PMS24283.1"/>
    </source>
</evidence>
<organism evidence="3 4">
    <name type="scientific">Trinickia soli</name>
    <dbReference type="NCBI Taxonomy" id="380675"/>
    <lineage>
        <taxon>Bacteria</taxon>
        <taxon>Pseudomonadati</taxon>
        <taxon>Pseudomonadota</taxon>
        <taxon>Betaproteobacteria</taxon>
        <taxon>Burkholderiales</taxon>
        <taxon>Burkholderiaceae</taxon>
        <taxon>Trinickia</taxon>
    </lineage>
</organism>
<accession>A0A2N7W4G4</accession>
<comment type="caution">
    <text evidence="3">The sequence shown here is derived from an EMBL/GenBank/DDBJ whole genome shotgun (WGS) entry which is preliminary data.</text>
</comment>
<gene>
    <name evidence="3" type="ORF">C0Z19_13450</name>
</gene>
<dbReference type="GO" id="GO:0016740">
    <property type="term" value="F:transferase activity"/>
    <property type="evidence" value="ECO:0007669"/>
    <property type="project" value="UniProtKB-KW"/>
</dbReference>
<dbReference type="InterPro" id="IPR004045">
    <property type="entry name" value="Glutathione_S-Trfase_N"/>
</dbReference>
<proteinExistence type="predicted"/>
<dbReference type="InterPro" id="IPR036282">
    <property type="entry name" value="Glutathione-S-Trfase_C_sf"/>
</dbReference>